<evidence type="ECO:0008006" key="11">
    <source>
        <dbReference type="Google" id="ProtNLM"/>
    </source>
</evidence>
<evidence type="ECO:0000256" key="1">
    <source>
        <dbReference type="ARBA" id="ARBA00004442"/>
    </source>
</evidence>
<feature type="domain" description="SusD-like N-terminal" evidence="8">
    <location>
        <begin position="67"/>
        <end position="228"/>
    </location>
</feature>
<comment type="subcellular location">
    <subcellularLocation>
        <location evidence="1">Cell outer membrane</location>
    </subcellularLocation>
</comment>
<keyword evidence="10" id="KW-1185">Reference proteome</keyword>
<gene>
    <name evidence="9" type="ORF">GCM10007423_21650</name>
</gene>
<dbReference type="EMBL" id="BMIA01000001">
    <property type="protein sequence ID" value="GGH32248.1"/>
    <property type="molecule type" value="Genomic_DNA"/>
</dbReference>
<dbReference type="InterPro" id="IPR033985">
    <property type="entry name" value="SusD-like_N"/>
</dbReference>
<sequence length="542" mass="60720">MKNIQLIIKSKIALLLLLWATACTELKDESFDRIIASQFTPASGDVASLVGAAYTNWRDVLQQWNGLFRTQEVSGDQLVMPARPNGWVDGGVYRRIHDHKWTADDDIAVNNWNRSYAGIANCNRIIYQIESGSIPFTDGKEAVIAELKVLRASYYYVLCDIFGNVPIITQFDVPAGFLPEQSTRKQVFEFIVKDITDNLPLLSDKNDPTTYGRFNKWAAHTLLAKMYLNAEVFTGTAAWDKCIEHCNAVINSGAGYALEATQKEVFKTNNESSKEIIFAIPFDIKYVTDWNGFSIHMETLQPANQATYNLLNTPWGGICAIPQFINSFDKNDERLTSNWIQGPQFSAGGTPLNCTLGAFAGKPLSYINELPGVDQSEEIHGFRLGKFEIEKGTTVNLSNDWPLLRYADVLMMKAESLLRSGKADEAATLVTTVRQRNFKANPTKATVTGADLMKGSAYDYGLRNTTTSTREGGADIKYGRFLDELGWEFAQEGRRRQDLIRFGVFTTKSWLSHKPNGAYRSLLPIPRPELNKNSNLKQNDGY</sequence>
<feature type="domain" description="RagB/SusD" evidence="7">
    <location>
        <begin position="274"/>
        <end position="542"/>
    </location>
</feature>
<dbReference type="Gene3D" id="1.25.40.390">
    <property type="match status" value="1"/>
</dbReference>
<evidence type="ECO:0000259" key="7">
    <source>
        <dbReference type="Pfam" id="PF07980"/>
    </source>
</evidence>
<comment type="similarity">
    <text evidence="2">Belongs to the SusD family.</text>
</comment>
<keyword evidence="5" id="KW-0998">Cell outer membrane</keyword>
<dbReference type="SUPFAM" id="SSF48452">
    <property type="entry name" value="TPR-like"/>
    <property type="match status" value="1"/>
</dbReference>
<dbReference type="InterPro" id="IPR012944">
    <property type="entry name" value="SusD_RagB_dom"/>
</dbReference>
<organism evidence="9 10">
    <name type="scientific">Dyadobacter endophyticus</name>
    <dbReference type="NCBI Taxonomy" id="1749036"/>
    <lineage>
        <taxon>Bacteria</taxon>
        <taxon>Pseudomonadati</taxon>
        <taxon>Bacteroidota</taxon>
        <taxon>Cytophagia</taxon>
        <taxon>Cytophagales</taxon>
        <taxon>Spirosomataceae</taxon>
        <taxon>Dyadobacter</taxon>
    </lineage>
</organism>
<keyword evidence="4" id="KW-0472">Membrane</keyword>
<evidence type="ECO:0000313" key="10">
    <source>
        <dbReference type="Proteomes" id="UP000600214"/>
    </source>
</evidence>
<dbReference type="InterPro" id="IPR011990">
    <property type="entry name" value="TPR-like_helical_dom_sf"/>
</dbReference>
<proteinExistence type="inferred from homology"/>
<comment type="caution">
    <text evidence="9">The sequence shown here is derived from an EMBL/GenBank/DDBJ whole genome shotgun (WGS) entry which is preliminary data.</text>
</comment>
<dbReference type="RefSeq" id="WP_188931549.1">
    <property type="nucleotide sequence ID" value="NZ_BMIA01000001.1"/>
</dbReference>
<evidence type="ECO:0000256" key="2">
    <source>
        <dbReference type="ARBA" id="ARBA00006275"/>
    </source>
</evidence>
<evidence type="ECO:0000313" key="9">
    <source>
        <dbReference type="EMBL" id="GGH32248.1"/>
    </source>
</evidence>
<evidence type="ECO:0000259" key="8">
    <source>
        <dbReference type="Pfam" id="PF14322"/>
    </source>
</evidence>
<name>A0ABQ1YQ44_9BACT</name>
<protein>
    <recommendedName>
        <fullName evidence="11">Starch-binding associating with outer membrane</fullName>
    </recommendedName>
</protein>
<feature type="signal peptide" evidence="6">
    <location>
        <begin position="1"/>
        <end position="24"/>
    </location>
</feature>
<dbReference type="PROSITE" id="PS51257">
    <property type="entry name" value="PROKAR_LIPOPROTEIN"/>
    <property type="match status" value="1"/>
</dbReference>
<dbReference type="Proteomes" id="UP000600214">
    <property type="component" value="Unassembled WGS sequence"/>
</dbReference>
<feature type="chain" id="PRO_5046892234" description="Starch-binding associating with outer membrane" evidence="6">
    <location>
        <begin position="25"/>
        <end position="542"/>
    </location>
</feature>
<evidence type="ECO:0000256" key="6">
    <source>
        <dbReference type="SAM" id="SignalP"/>
    </source>
</evidence>
<evidence type="ECO:0000256" key="3">
    <source>
        <dbReference type="ARBA" id="ARBA00022729"/>
    </source>
</evidence>
<evidence type="ECO:0000256" key="5">
    <source>
        <dbReference type="ARBA" id="ARBA00023237"/>
    </source>
</evidence>
<keyword evidence="3 6" id="KW-0732">Signal</keyword>
<evidence type="ECO:0000256" key="4">
    <source>
        <dbReference type="ARBA" id="ARBA00023136"/>
    </source>
</evidence>
<dbReference type="Pfam" id="PF07980">
    <property type="entry name" value="SusD_RagB"/>
    <property type="match status" value="1"/>
</dbReference>
<reference evidence="10" key="1">
    <citation type="journal article" date="2019" name="Int. J. Syst. Evol. Microbiol.">
        <title>The Global Catalogue of Microorganisms (GCM) 10K type strain sequencing project: providing services to taxonomists for standard genome sequencing and annotation.</title>
        <authorList>
            <consortium name="The Broad Institute Genomics Platform"/>
            <consortium name="The Broad Institute Genome Sequencing Center for Infectious Disease"/>
            <person name="Wu L."/>
            <person name="Ma J."/>
        </authorList>
    </citation>
    <scope>NUCLEOTIDE SEQUENCE [LARGE SCALE GENOMIC DNA]</scope>
    <source>
        <strain evidence="10">CGMCC 1.15288</strain>
    </source>
</reference>
<dbReference type="CDD" id="cd08977">
    <property type="entry name" value="SusD"/>
    <property type="match status" value="1"/>
</dbReference>
<accession>A0ABQ1YQ44</accession>
<dbReference type="Pfam" id="PF14322">
    <property type="entry name" value="SusD-like_3"/>
    <property type="match status" value="1"/>
</dbReference>